<comment type="similarity">
    <text evidence="7">Belongs to the DHHC palmitoyltransferase family.</text>
</comment>
<dbReference type="GO" id="GO:0019706">
    <property type="term" value="F:protein-cysteine S-palmitoyltransferase activity"/>
    <property type="evidence" value="ECO:0007669"/>
    <property type="project" value="UniProtKB-EC"/>
</dbReference>
<dbReference type="PANTHER" id="PTHR12246">
    <property type="entry name" value="PALMITOYLTRANSFERASE ZDHHC16"/>
    <property type="match status" value="1"/>
</dbReference>
<comment type="subcellular location">
    <subcellularLocation>
        <location evidence="1">Membrane</location>
        <topology evidence="1">Multi-pass membrane protein</topology>
    </subcellularLocation>
</comment>
<feature type="transmembrane region" description="Helical" evidence="7">
    <location>
        <begin position="196"/>
        <end position="220"/>
    </location>
</feature>
<dbReference type="Pfam" id="PF01529">
    <property type="entry name" value="DHHC"/>
    <property type="match status" value="1"/>
</dbReference>
<feature type="transmembrane region" description="Helical" evidence="7">
    <location>
        <begin position="63"/>
        <end position="88"/>
    </location>
</feature>
<dbReference type="GeneID" id="19949616"/>
<dbReference type="eggNOG" id="KOG1315">
    <property type="taxonomic scope" value="Eukaryota"/>
</dbReference>
<evidence type="ECO:0000256" key="4">
    <source>
        <dbReference type="ARBA" id="ARBA00022989"/>
    </source>
</evidence>
<evidence type="ECO:0000256" key="1">
    <source>
        <dbReference type="ARBA" id="ARBA00004141"/>
    </source>
</evidence>
<feature type="domain" description="Palmitoyltransferase DHHC" evidence="8">
    <location>
        <begin position="109"/>
        <end position="229"/>
    </location>
</feature>
<dbReference type="InterPro" id="IPR039859">
    <property type="entry name" value="PFA4/ZDH16/20/ERF2-like"/>
</dbReference>
<keyword evidence="2 7" id="KW-0808">Transferase</keyword>
<sequence length="284" mass="31908">MKVLGGVFLAKAFQKTDCMGPWSRVVAALDALEAALGPLLVATGLCLSAFMLYAFLYAMLPPLYALHGACIAFGHGALGLFLFAQMLWNHVSCIRSSPGEMSLMPTIYEDATLCDYCNAPQPPRCTHCHACEACILELDHHCVWMNNCIGYYNYRYFWLYLLYGWLNCAHVAYLADAAMAQRSPDLSFSDQVLLRFPYVICVGLSLALFTLWVVHVYLLLAGQTTLDLLRSEPLRKTLSVTAMRRNVERVFGSPWWRAMVLPTLAPRPEKRHRKLSSVHHLVAV</sequence>
<gene>
    <name evidence="9" type="ORF">SDRG_08889</name>
</gene>
<protein>
    <recommendedName>
        <fullName evidence="7">Palmitoyltransferase</fullName>
        <ecNumber evidence="7">2.3.1.225</ecNumber>
    </recommendedName>
</protein>
<evidence type="ECO:0000313" key="10">
    <source>
        <dbReference type="Proteomes" id="UP000030762"/>
    </source>
</evidence>
<evidence type="ECO:0000259" key="8">
    <source>
        <dbReference type="Pfam" id="PF01529"/>
    </source>
</evidence>
<organism evidence="9 10">
    <name type="scientific">Saprolegnia diclina (strain VS20)</name>
    <dbReference type="NCBI Taxonomy" id="1156394"/>
    <lineage>
        <taxon>Eukaryota</taxon>
        <taxon>Sar</taxon>
        <taxon>Stramenopiles</taxon>
        <taxon>Oomycota</taxon>
        <taxon>Saprolegniomycetes</taxon>
        <taxon>Saprolegniales</taxon>
        <taxon>Saprolegniaceae</taxon>
        <taxon>Saprolegnia</taxon>
    </lineage>
</organism>
<name>T0QF68_SAPDV</name>
<evidence type="ECO:0000256" key="3">
    <source>
        <dbReference type="ARBA" id="ARBA00022692"/>
    </source>
</evidence>
<keyword evidence="10" id="KW-1185">Reference proteome</keyword>
<dbReference type="InterPro" id="IPR001594">
    <property type="entry name" value="Palmitoyltrfase_DHHC"/>
</dbReference>
<comment type="domain">
    <text evidence="7">The DHHC domain is required for palmitoyltransferase activity.</text>
</comment>
<dbReference type="STRING" id="1156394.T0QF68"/>
<dbReference type="OMA" id="APFEDEW"/>
<dbReference type="VEuPathDB" id="FungiDB:SDRG_08889"/>
<evidence type="ECO:0000313" key="9">
    <source>
        <dbReference type="EMBL" id="EQC33371.1"/>
    </source>
</evidence>
<feature type="transmembrane region" description="Helical" evidence="7">
    <location>
        <begin position="38"/>
        <end position="56"/>
    </location>
</feature>
<dbReference type="PROSITE" id="PS50216">
    <property type="entry name" value="DHHC"/>
    <property type="match status" value="1"/>
</dbReference>
<dbReference type="Proteomes" id="UP000030762">
    <property type="component" value="Unassembled WGS sequence"/>
</dbReference>
<evidence type="ECO:0000256" key="5">
    <source>
        <dbReference type="ARBA" id="ARBA00023136"/>
    </source>
</evidence>
<evidence type="ECO:0000256" key="7">
    <source>
        <dbReference type="RuleBase" id="RU079119"/>
    </source>
</evidence>
<dbReference type="InParanoid" id="T0QF68"/>
<keyword evidence="3 7" id="KW-0812">Transmembrane</keyword>
<comment type="catalytic activity">
    <reaction evidence="7">
        <text>L-cysteinyl-[protein] + hexadecanoyl-CoA = S-hexadecanoyl-L-cysteinyl-[protein] + CoA</text>
        <dbReference type="Rhea" id="RHEA:36683"/>
        <dbReference type="Rhea" id="RHEA-COMP:10131"/>
        <dbReference type="Rhea" id="RHEA-COMP:11032"/>
        <dbReference type="ChEBI" id="CHEBI:29950"/>
        <dbReference type="ChEBI" id="CHEBI:57287"/>
        <dbReference type="ChEBI" id="CHEBI:57379"/>
        <dbReference type="ChEBI" id="CHEBI:74151"/>
        <dbReference type="EC" id="2.3.1.225"/>
    </reaction>
</comment>
<keyword evidence="6 7" id="KW-0012">Acyltransferase</keyword>
<keyword evidence="4 7" id="KW-1133">Transmembrane helix</keyword>
<dbReference type="GO" id="GO:0016020">
    <property type="term" value="C:membrane"/>
    <property type="evidence" value="ECO:0007669"/>
    <property type="project" value="UniProtKB-SubCell"/>
</dbReference>
<dbReference type="AlphaFoldDB" id="T0QF68"/>
<keyword evidence="5 7" id="KW-0472">Membrane</keyword>
<dbReference type="EMBL" id="JH767159">
    <property type="protein sequence ID" value="EQC33371.1"/>
    <property type="molecule type" value="Genomic_DNA"/>
</dbReference>
<accession>T0QF68</accession>
<dbReference type="EC" id="2.3.1.225" evidence="7"/>
<reference evidence="9 10" key="1">
    <citation type="submission" date="2012-04" db="EMBL/GenBank/DDBJ databases">
        <title>The Genome Sequence of Saprolegnia declina VS20.</title>
        <authorList>
            <consortium name="The Broad Institute Genome Sequencing Platform"/>
            <person name="Russ C."/>
            <person name="Nusbaum C."/>
            <person name="Tyler B."/>
            <person name="van West P."/>
            <person name="Dieguez-Uribeondo J."/>
            <person name="de Bruijn I."/>
            <person name="Tripathy S."/>
            <person name="Jiang R."/>
            <person name="Young S.K."/>
            <person name="Zeng Q."/>
            <person name="Gargeya S."/>
            <person name="Fitzgerald M."/>
            <person name="Haas B."/>
            <person name="Abouelleil A."/>
            <person name="Alvarado L."/>
            <person name="Arachchi H.M."/>
            <person name="Berlin A."/>
            <person name="Chapman S.B."/>
            <person name="Goldberg J."/>
            <person name="Griggs A."/>
            <person name="Gujja S."/>
            <person name="Hansen M."/>
            <person name="Howarth C."/>
            <person name="Imamovic A."/>
            <person name="Larimer J."/>
            <person name="McCowen C."/>
            <person name="Montmayeur A."/>
            <person name="Murphy C."/>
            <person name="Neiman D."/>
            <person name="Pearson M."/>
            <person name="Priest M."/>
            <person name="Roberts A."/>
            <person name="Saif S."/>
            <person name="Shea T."/>
            <person name="Sisk P."/>
            <person name="Sykes S."/>
            <person name="Wortman J."/>
            <person name="Nusbaum C."/>
            <person name="Birren B."/>
        </authorList>
    </citation>
    <scope>NUCLEOTIDE SEQUENCE [LARGE SCALE GENOMIC DNA]</scope>
    <source>
        <strain evidence="9 10">VS20</strain>
    </source>
</reference>
<dbReference type="OrthoDB" id="9909019at2759"/>
<proteinExistence type="inferred from homology"/>
<dbReference type="RefSeq" id="XP_008613011.1">
    <property type="nucleotide sequence ID" value="XM_008614789.1"/>
</dbReference>
<evidence type="ECO:0000256" key="6">
    <source>
        <dbReference type="ARBA" id="ARBA00023315"/>
    </source>
</evidence>
<feature type="transmembrane region" description="Helical" evidence="7">
    <location>
        <begin position="157"/>
        <end position="175"/>
    </location>
</feature>
<evidence type="ECO:0000256" key="2">
    <source>
        <dbReference type="ARBA" id="ARBA00022679"/>
    </source>
</evidence>